<dbReference type="Pfam" id="PF00497">
    <property type="entry name" value="SBP_bac_3"/>
    <property type="match status" value="1"/>
</dbReference>
<dbReference type="Pfam" id="PF13185">
    <property type="entry name" value="GAF_2"/>
    <property type="match status" value="1"/>
</dbReference>
<dbReference type="PROSITE" id="PS50110">
    <property type="entry name" value="RESPONSE_REGULATORY"/>
    <property type="match status" value="1"/>
</dbReference>
<evidence type="ECO:0000313" key="13">
    <source>
        <dbReference type="EMBL" id="MFC5453520.1"/>
    </source>
</evidence>
<name>A0ABW0KJV1_9BACT</name>
<evidence type="ECO:0000259" key="12">
    <source>
        <dbReference type="PROSITE" id="PS50113"/>
    </source>
</evidence>
<feature type="domain" description="PAC" evidence="12">
    <location>
        <begin position="488"/>
        <end position="538"/>
    </location>
</feature>
<keyword evidence="7" id="KW-0472">Membrane</keyword>
<dbReference type="InterPro" id="IPR001789">
    <property type="entry name" value="Sig_transdc_resp-reg_receiver"/>
</dbReference>
<evidence type="ECO:0000256" key="5">
    <source>
        <dbReference type="ARBA" id="ARBA00022777"/>
    </source>
</evidence>
<feature type="domain" description="Response regulatory" evidence="10">
    <location>
        <begin position="1537"/>
        <end position="1653"/>
    </location>
</feature>
<feature type="domain" description="PAS" evidence="11">
    <location>
        <begin position="415"/>
        <end position="464"/>
    </location>
</feature>
<dbReference type="RefSeq" id="WP_377162675.1">
    <property type="nucleotide sequence ID" value="NZ_JBHSMQ010000001.1"/>
</dbReference>
<dbReference type="CDD" id="cd00156">
    <property type="entry name" value="REC"/>
    <property type="match status" value="1"/>
</dbReference>
<dbReference type="CDD" id="cd13706">
    <property type="entry name" value="PBP2_HisK_like_1"/>
    <property type="match status" value="1"/>
</dbReference>
<dbReference type="InterPro" id="IPR001610">
    <property type="entry name" value="PAC"/>
</dbReference>
<dbReference type="SUPFAM" id="SSF47384">
    <property type="entry name" value="Homodimeric domain of signal transducing histidine kinase"/>
    <property type="match status" value="1"/>
</dbReference>
<dbReference type="PROSITE" id="PS50113">
    <property type="entry name" value="PAC"/>
    <property type="match status" value="5"/>
</dbReference>
<sequence length="1655" mass="185118">MRGFIISLFLAAICVVASGQQPARPGKITVVTDDNYPPYVFRDSSGVLQGIIMDQWRAWEKKTGITAEVRGMDWAEAVARMKAGEFDVIDTVFHTQERAAYLEFSRPYATLQVPIFFRTTISGITDLASLKGFPVAAKAGDAIVHHLQVNGIGPLLLYKNYEAIITAANERKVNVFVVDKPPALYFLHKLGLESDFRMTEPVSVGEFHRAVRKGNSALLKLIEDGFDGVGKDEFAQIDKKWFGQRLGSVRYLRYLGYGALGGAFLLALLVGWNWMLTRQVKKRTRALREREEQLRLYTQHSPAAIAMLDRDMKYLVVSRRWMQDYRLGSRSVVGLSHYEVFPEAPPQWRGIHQRCLKGEVAKCDEEAFLRSDGRTDWIRWEIQPWRQADDSIGGIIMFTEDITARKQALEILREGEARLIKAFRSSPVALIIGRMRDQRLVEVNDAFSSLLGWTREEAVDRSMVELSVIDEASAGLLRKTLDEKRSIRDMELALRARDGEMLHVIVSMETIEFQGEPHTVATFVDITGRKRTAAALSQVSADLGRAQAISHIGSWEYSVADGAIKWSDELYRIFGLQPQSLVLTYEKLLAMVHPDDRARHDAYQAQLTQATPGSVIPPFEYRALRADGQVANVLVKVEIHFDDQGRAACCFGTVQDITERKRAEEALRESEATFAAAFENAPIGKALVAPDGRFLRVNRVLCDIVGYTEQELLSVAFQDITHPDDLGKDLDYVQKMLRHEIKTYQMEKRYYHRGGGVVWVLLSVSMVDDEQGSPSFFVSQMQDITDRKKADQRIRQLNRLYAVLSGINETIVREKSSETMLAEACRIAVEKGLFGMAWVGLLDAASGRLKVAAHVGANDGLLAEIAACVADSPSGLGCTITARALRTGRHAVCNDIEHDPEAVGWRERALSRNYYSMASLPLKEGEKIIGVFNLYSDVVAFFDSDELALLDELAIDIGFALDISRREAELREADRRFIKQRKTLIELTRHWAGDGEDALLLLRKIAEGAAQTLNVSRVSIWRYNSDRSAIRCVDLYEWEEGRHSSGTELSAATHPAYFQALVDQEMIIADDAARNPSTAEFEAGYLRPHGITSMLDVPIIVGGCRTGVLCLEHVRTAREWTADEKTFALAMSNLVSLALESVERRQAETSLRESEKRFRQFAETIEEVFWMTDPSGAEMIYVSPAYEKIWHRTCASLYEDSLSWLASVHPDDRQRVELAVAAKRKRGEYDERFRIQREDGTLRWIHDRAFPVRDSHGNVLRIVGTAEDITESKQVEAQLLRSQRMESIGTLAGGIAHDLNNVLTPIMMSIELLKLQETNEQKLNVFATIENSARRGADMVQQVLSFARGVEGRQIAVDVGRLLREIEKITNETFLKNIQVRTHIQTALWGVQGDPTQLHQVLINLCVNARDAMFNGGILKLSASNVVLDEHCREMSVEARLGKYVLIEVEDNGAGMPPDVLERIFEPFFTTKELGKGTGLGLSTTLAIVKGHNGFLRVSSALDEGTKFQVYLPADEAADMQHCTTPETVLPRGNGELVLVVDDEETVRQIISQTLEAFGYRVLLASDGIEASTLFTAHHQEVAVVLTDMMMPVMDGLATVQVLMRINPQVRVIAASGLGLKDMVARAMSAGVKHFIPKPYTAEALLAALHAVLGK</sequence>
<dbReference type="SMART" id="SM00448">
    <property type="entry name" value="REC"/>
    <property type="match status" value="1"/>
</dbReference>
<dbReference type="Gene3D" id="1.10.287.130">
    <property type="match status" value="1"/>
</dbReference>
<keyword evidence="3 6" id="KW-0597">Phosphoprotein</keyword>
<dbReference type="Gene3D" id="2.10.70.100">
    <property type="match status" value="1"/>
</dbReference>
<proteinExistence type="predicted"/>
<evidence type="ECO:0000256" key="7">
    <source>
        <dbReference type="SAM" id="Phobius"/>
    </source>
</evidence>
<dbReference type="InterPro" id="IPR036097">
    <property type="entry name" value="HisK_dim/P_sf"/>
</dbReference>
<dbReference type="SMART" id="SM00388">
    <property type="entry name" value="HisKA"/>
    <property type="match status" value="1"/>
</dbReference>
<dbReference type="SMART" id="SM00062">
    <property type="entry name" value="PBPb"/>
    <property type="match status" value="1"/>
</dbReference>
<dbReference type="InterPro" id="IPR001638">
    <property type="entry name" value="Solute-binding_3/MltF_N"/>
</dbReference>
<dbReference type="InterPro" id="IPR013656">
    <property type="entry name" value="PAS_4"/>
</dbReference>
<dbReference type="SMART" id="SM00091">
    <property type="entry name" value="PAS"/>
    <property type="match status" value="5"/>
</dbReference>
<protein>
    <recommendedName>
        <fullName evidence="2">histidine kinase</fullName>
        <ecNumber evidence="2">2.7.13.3</ecNumber>
    </recommendedName>
</protein>
<feature type="domain" description="PAC" evidence="12">
    <location>
        <begin position="617"/>
        <end position="669"/>
    </location>
</feature>
<dbReference type="InterPro" id="IPR036890">
    <property type="entry name" value="HATPase_C_sf"/>
</dbReference>
<dbReference type="InterPro" id="IPR005467">
    <property type="entry name" value="His_kinase_dom"/>
</dbReference>
<dbReference type="CDD" id="cd00082">
    <property type="entry name" value="HisKA"/>
    <property type="match status" value="1"/>
</dbReference>
<dbReference type="Gene3D" id="3.40.190.10">
    <property type="entry name" value="Periplasmic binding protein-like II"/>
    <property type="match status" value="2"/>
</dbReference>
<dbReference type="SUPFAM" id="SSF55781">
    <property type="entry name" value="GAF domain-like"/>
    <property type="match status" value="2"/>
</dbReference>
<evidence type="ECO:0000256" key="6">
    <source>
        <dbReference type="PROSITE-ProRule" id="PRU00169"/>
    </source>
</evidence>
<dbReference type="Pfam" id="PF00512">
    <property type="entry name" value="HisKA"/>
    <property type="match status" value="1"/>
</dbReference>
<dbReference type="InterPro" id="IPR000700">
    <property type="entry name" value="PAS-assoc_C"/>
</dbReference>
<keyword evidence="8" id="KW-0732">Signal</keyword>
<feature type="domain" description="PAC" evidence="12">
    <location>
        <begin position="1229"/>
        <end position="1281"/>
    </location>
</feature>
<feature type="domain" description="PAC" evidence="12">
    <location>
        <begin position="362"/>
        <end position="414"/>
    </location>
</feature>
<evidence type="ECO:0000256" key="3">
    <source>
        <dbReference type="ARBA" id="ARBA00022553"/>
    </source>
</evidence>
<dbReference type="NCBIfam" id="TIGR00229">
    <property type="entry name" value="sensory_box"/>
    <property type="match status" value="5"/>
</dbReference>
<dbReference type="SMART" id="SM00086">
    <property type="entry name" value="PAC"/>
    <property type="match status" value="5"/>
</dbReference>
<evidence type="ECO:0000259" key="11">
    <source>
        <dbReference type="PROSITE" id="PS50112"/>
    </source>
</evidence>
<feature type="domain" description="PAS" evidence="11">
    <location>
        <begin position="1154"/>
        <end position="1217"/>
    </location>
</feature>
<dbReference type="SUPFAM" id="SSF55785">
    <property type="entry name" value="PYP-like sensor domain (PAS domain)"/>
    <property type="match status" value="5"/>
</dbReference>
<feature type="domain" description="PAC" evidence="12">
    <location>
        <begin position="744"/>
        <end position="796"/>
    </location>
</feature>
<reference evidence="14" key="1">
    <citation type="journal article" date="2019" name="Int. J. Syst. Evol. Microbiol.">
        <title>The Global Catalogue of Microorganisms (GCM) 10K type strain sequencing project: providing services to taxonomists for standard genome sequencing and annotation.</title>
        <authorList>
            <consortium name="The Broad Institute Genomics Platform"/>
            <consortium name="The Broad Institute Genome Sequencing Center for Infectious Disease"/>
            <person name="Wu L."/>
            <person name="Ma J."/>
        </authorList>
    </citation>
    <scope>NUCLEOTIDE SEQUENCE [LARGE SCALE GENOMIC DNA]</scope>
    <source>
        <strain evidence="14">CGMCC 4.1469</strain>
    </source>
</reference>
<dbReference type="Pfam" id="PF01590">
    <property type="entry name" value="GAF"/>
    <property type="match status" value="1"/>
</dbReference>
<keyword evidence="7" id="KW-0812">Transmembrane</keyword>
<dbReference type="InterPro" id="IPR000014">
    <property type="entry name" value="PAS"/>
</dbReference>
<dbReference type="Pfam" id="PF08448">
    <property type="entry name" value="PAS_4"/>
    <property type="match status" value="1"/>
</dbReference>
<keyword evidence="14" id="KW-1185">Reference proteome</keyword>
<dbReference type="Pfam" id="PF00072">
    <property type="entry name" value="Response_reg"/>
    <property type="match status" value="1"/>
</dbReference>
<dbReference type="InterPro" id="IPR052162">
    <property type="entry name" value="Sensor_kinase/Photoreceptor"/>
</dbReference>
<dbReference type="Proteomes" id="UP001596052">
    <property type="component" value="Unassembled WGS sequence"/>
</dbReference>
<dbReference type="Pfam" id="PF13426">
    <property type="entry name" value="PAS_9"/>
    <property type="match status" value="1"/>
</dbReference>
<comment type="catalytic activity">
    <reaction evidence="1">
        <text>ATP + protein L-histidine = ADP + protein N-phospho-L-histidine.</text>
        <dbReference type="EC" id="2.7.13.3"/>
    </reaction>
</comment>
<dbReference type="InterPro" id="IPR035965">
    <property type="entry name" value="PAS-like_dom_sf"/>
</dbReference>
<dbReference type="Gene3D" id="3.40.50.2300">
    <property type="match status" value="1"/>
</dbReference>
<feature type="signal peptide" evidence="8">
    <location>
        <begin position="1"/>
        <end position="19"/>
    </location>
</feature>
<feature type="domain" description="Histidine kinase" evidence="9">
    <location>
        <begin position="1294"/>
        <end position="1516"/>
    </location>
</feature>
<organism evidence="13 14">
    <name type="scientific">Prosthecobacter fluviatilis</name>
    <dbReference type="NCBI Taxonomy" id="445931"/>
    <lineage>
        <taxon>Bacteria</taxon>
        <taxon>Pseudomonadati</taxon>
        <taxon>Verrucomicrobiota</taxon>
        <taxon>Verrucomicrobiia</taxon>
        <taxon>Verrucomicrobiales</taxon>
        <taxon>Verrucomicrobiaceae</taxon>
        <taxon>Prosthecobacter</taxon>
    </lineage>
</organism>
<dbReference type="InterPro" id="IPR011006">
    <property type="entry name" value="CheY-like_superfamily"/>
</dbReference>
<dbReference type="InterPro" id="IPR003018">
    <property type="entry name" value="GAF"/>
</dbReference>
<dbReference type="PANTHER" id="PTHR43304">
    <property type="entry name" value="PHYTOCHROME-LIKE PROTEIN CPH1"/>
    <property type="match status" value="1"/>
</dbReference>
<dbReference type="SUPFAM" id="SSF55874">
    <property type="entry name" value="ATPase domain of HSP90 chaperone/DNA topoisomerase II/histidine kinase"/>
    <property type="match status" value="1"/>
</dbReference>
<evidence type="ECO:0000259" key="9">
    <source>
        <dbReference type="PROSITE" id="PS50109"/>
    </source>
</evidence>
<feature type="modified residue" description="4-aspartylphosphate" evidence="6">
    <location>
        <position position="1588"/>
    </location>
</feature>
<dbReference type="SMART" id="SM00065">
    <property type="entry name" value="GAF"/>
    <property type="match status" value="2"/>
</dbReference>
<feature type="domain" description="PAS" evidence="11">
    <location>
        <begin position="670"/>
        <end position="740"/>
    </location>
</feature>
<dbReference type="SUPFAM" id="SSF52172">
    <property type="entry name" value="CheY-like"/>
    <property type="match status" value="1"/>
</dbReference>
<dbReference type="Gene3D" id="3.30.450.20">
    <property type="entry name" value="PAS domain"/>
    <property type="match status" value="5"/>
</dbReference>
<dbReference type="PROSITE" id="PS50112">
    <property type="entry name" value="PAS"/>
    <property type="match status" value="3"/>
</dbReference>
<dbReference type="InterPro" id="IPR003594">
    <property type="entry name" value="HATPase_dom"/>
</dbReference>
<dbReference type="CDD" id="cd00130">
    <property type="entry name" value="PAS"/>
    <property type="match status" value="5"/>
</dbReference>
<comment type="caution">
    <text evidence="13">The sequence shown here is derived from an EMBL/GenBank/DDBJ whole genome shotgun (WGS) entry which is preliminary data.</text>
</comment>
<keyword evidence="7" id="KW-1133">Transmembrane helix</keyword>
<keyword evidence="4" id="KW-0808">Transferase</keyword>
<dbReference type="InterPro" id="IPR013655">
    <property type="entry name" value="PAS_fold_3"/>
</dbReference>
<dbReference type="PANTHER" id="PTHR43304:SF1">
    <property type="entry name" value="PAC DOMAIN-CONTAINING PROTEIN"/>
    <property type="match status" value="1"/>
</dbReference>
<feature type="chain" id="PRO_5045810343" description="histidine kinase" evidence="8">
    <location>
        <begin position="20"/>
        <end position="1655"/>
    </location>
</feature>
<evidence type="ECO:0000256" key="4">
    <source>
        <dbReference type="ARBA" id="ARBA00022679"/>
    </source>
</evidence>
<dbReference type="Pfam" id="PF02518">
    <property type="entry name" value="HATPase_c"/>
    <property type="match status" value="1"/>
</dbReference>
<gene>
    <name evidence="13" type="ORF">ACFQDI_01525</name>
</gene>
<dbReference type="InterPro" id="IPR029016">
    <property type="entry name" value="GAF-like_dom_sf"/>
</dbReference>
<dbReference type="Gene3D" id="3.30.450.40">
    <property type="match status" value="2"/>
</dbReference>
<dbReference type="Gene3D" id="3.30.565.10">
    <property type="entry name" value="Histidine kinase-like ATPase, C-terminal domain"/>
    <property type="match status" value="1"/>
</dbReference>
<dbReference type="PROSITE" id="PS50109">
    <property type="entry name" value="HIS_KIN"/>
    <property type="match status" value="1"/>
</dbReference>
<evidence type="ECO:0000259" key="10">
    <source>
        <dbReference type="PROSITE" id="PS50110"/>
    </source>
</evidence>
<dbReference type="Pfam" id="PF08447">
    <property type="entry name" value="PAS_3"/>
    <property type="match status" value="3"/>
</dbReference>
<dbReference type="InterPro" id="IPR003661">
    <property type="entry name" value="HisK_dim/P_dom"/>
</dbReference>
<dbReference type="PRINTS" id="PR00344">
    <property type="entry name" value="BCTRLSENSOR"/>
</dbReference>
<dbReference type="SMART" id="SM00387">
    <property type="entry name" value="HATPase_c"/>
    <property type="match status" value="1"/>
</dbReference>
<dbReference type="EMBL" id="JBHSMQ010000001">
    <property type="protein sequence ID" value="MFC5453520.1"/>
    <property type="molecule type" value="Genomic_DNA"/>
</dbReference>
<dbReference type="InterPro" id="IPR004358">
    <property type="entry name" value="Sig_transdc_His_kin-like_C"/>
</dbReference>
<keyword evidence="5" id="KW-0418">Kinase</keyword>
<accession>A0ABW0KJV1</accession>
<dbReference type="SUPFAM" id="SSF53850">
    <property type="entry name" value="Periplasmic binding protein-like II"/>
    <property type="match status" value="1"/>
</dbReference>
<evidence type="ECO:0000256" key="1">
    <source>
        <dbReference type="ARBA" id="ARBA00000085"/>
    </source>
</evidence>
<feature type="transmembrane region" description="Helical" evidence="7">
    <location>
        <begin position="254"/>
        <end position="275"/>
    </location>
</feature>
<dbReference type="EC" id="2.7.13.3" evidence="2"/>
<evidence type="ECO:0000256" key="8">
    <source>
        <dbReference type="SAM" id="SignalP"/>
    </source>
</evidence>
<evidence type="ECO:0000313" key="14">
    <source>
        <dbReference type="Proteomes" id="UP001596052"/>
    </source>
</evidence>
<evidence type="ECO:0000256" key="2">
    <source>
        <dbReference type="ARBA" id="ARBA00012438"/>
    </source>
</evidence>